<dbReference type="Proteomes" id="UP001596039">
    <property type="component" value="Unassembled WGS sequence"/>
</dbReference>
<reference evidence="4" key="1">
    <citation type="journal article" date="2019" name="Int. J. Syst. Evol. Microbiol.">
        <title>The Global Catalogue of Microorganisms (GCM) 10K type strain sequencing project: providing services to taxonomists for standard genome sequencing and annotation.</title>
        <authorList>
            <consortium name="The Broad Institute Genomics Platform"/>
            <consortium name="The Broad Institute Genome Sequencing Center for Infectious Disease"/>
            <person name="Wu L."/>
            <person name="Ma J."/>
        </authorList>
    </citation>
    <scope>NUCLEOTIDE SEQUENCE [LARGE SCALE GENOMIC DNA]</scope>
    <source>
        <strain evidence="4">CGMCC 4.6997</strain>
    </source>
</reference>
<dbReference type="Gene3D" id="2.30.110.10">
    <property type="entry name" value="Electron Transport, Fmn-binding Protein, Chain A"/>
    <property type="match status" value="1"/>
</dbReference>
<dbReference type="InterPro" id="IPR004378">
    <property type="entry name" value="F420H2_quin_Rdtase"/>
</dbReference>
<evidence type="ECO:0000313" key="3">
    <source>
        <dbReference type="EMBL" id="MFC5501463.1"/>
    </source>
</evidence>
<dbReference type="InterPro" id="IPR012349">
    <property type="entry name" value="Split_barrel_FMN-bd"/>
</dbReference>
<dbReference type="EMBL" id="JBHSMG010000001">
    <property type="protein sequence ID" value="MFC5501463.1"/>
    <property type="molecule type" value="Genomic_DNA"/>
</dbReference>
<evidence type="ECO:0000256" key="1">
    <source>
        <dbReference type="ARBA" id="ARBA00008710"/>
    </source>
</evidence>
<comment type="caution">
    <text evidence="3">The sequence shown here is derived from an EMBL/GenBank/DDBJ whole genome shotgun (WGS) entry which is preliminary data.</text>
</comment>
<sequence length="196" mass="21954">MALPRFLRPAVAWCSRTRLFRAVGPTILPPLERMMARLTRGRVQLSGLLLPSLVLHTIGARSGLERDVTLMYCPEPTAHGEQLLVTGSNFARPQHPGWTFNLMKAPDAAVSVHGLRIPVRATLVAFDEREAVWRVLEENWPGYRGYERQSGHVLRIFRLVPTVTGRELREATTVLRAARNAPDAARTTRRRTSSSG</sequence>
<comment type="similarity">
    <text evidence="1">Belongs to the F420H(2)-dependent quinone reductase family.</text>
</comment>
<gene>
    <name evidence="3" type="ORF">ACFPJ4_04320</name>
</gene>
<organism evidence="3 4">
    <name type="scientific">Lysinimonas soli</name>
    <dbReference type="NCBI Taxonomy" id="1074233"/>
    <lineage>
        <taxon>Bacteria</taxon>
        <taxon>Bacillati</taxon>
        <taxon>Actinomycetota</taxon>
        <taxon>Actinomycetes</taxon>
        <taxon>Micrococcales</taxon>
        <taxon>Microbacteriaceae</taxon>
        <taxon>Lysinimonas</taxon>
    </lineage>
</organism>
<proteinExistence type="inferred from homology"/>
<keyword evidence="4" id="KW-1185">Reference proteome</keyword>
<evidence type="ECO:0000256" key="2">
    <source>
        <dbReference type="ARBA" id="ARBA00049106"/>
    </source>
</evidence>
<dbReference type="RefSeq" id="WP_386739052.1">
    <property type="nucleotide sequence ID" value="NZ_JBHSMG010000001.1"/>
</dbReference>
<dbReference type="PANTHER" id="PTHR39428">
    <property type="entry name" value="F420H(2)-DEPENDENT QUINONE REDUCTASE RV1261C"/>
    <property type="match status" value="1"/>
</dbReference>
<comment type="catalytic activity">
    <reaction evidence="2">
        <text>oxidized coenzyme F420-(gamma-L-Glu)(n) + a quinol + H(+) = reduced coenzyme F420-(gamma-L-Glu)(n) + a quinone</text>
        <dbReference type="Rhea" id="RHEA:39663"/>
        <dbReference type="Rhea" id="RHEA-COMP:12939"/>
        <dbReference type="Rhea" id="RHEA-COMP:14378"/>
        <dbReference type="ChEBI" id="CHEBI:15378"/>
        <dbReference type="ChEBI" id="CHEBI:24646"/>
        <dbReference type="ChEBI" id="CHEBI:132124"/>
        <dbReference type="ChEBI" id="CHEBI:133980"/>
        <dbReference type="ChEBI" id="CHEBI:139511"/>
    </reaction>
</comment>
<evidence type="ECO:0000313" key="4">
    <source>
        <dbReference type="Proteomes" id="UP001596039"/>
    </source>
</evidence>
<dbReference type="NCBIfam" id="TIGR00026">
    <property type="entry name" value="hi_GC_TIGR00026"/>
    <property type="match status" value="1"/>
</dbReference>
<protein>
    <submittedName>
        <fullName evidence="3">Nitroreductase/quinone reductase family protein</fullName>
    </submittedName>
</protein>
<accession>A0ABW0NP96</accession>
<name>A0ABW0NP96_9MICO</name>
<dbReference type="PANTHER" id="PTHR39428:SF1">
    <property type="entry name" value="F420H(2)-DEPENDENT QUINONE REDUCTASE RV1261C"/>
    <property type="match status" value="1"/>
</dbReference>
<dbReference type="Pfam" id="PF04075">
    <property type="entry name" value="F420H2_quin_red"/>
    <property type="match status" value="1"/>
</dbReference>